<dbReference type="InterPro" id="IPR021328">
    <property type="entry name" value="CotB-like"/>
</dbReference>
<protein>
    <submittedName>
        <fullName evidence="1">DUF2935 domain-containing protein</fullName>
    </submittedName>
</protein>
<keyword evidence="2" id="KW-1185">Reference proteome</keyword>
<reference evidence="1 2" key="2">
    <citation type="submission" date="2020-06" db="EMBL/GenBank/DDBJ databases">
        <title>Complete Genome Sequence of Clostridium muelleri sp. nov. P21T, an Acid-Alcohol Producing Acetogen Isolated from Old Hay.</title>
        <authorList>
            <person name="Duncan K.E."/>
            <person name="Tanner R.S."/>
        </authorList>
    </citation>
    <scope>NUCLEOTIDE SEQUENCE [LARGE SCALE GENOMIC DNA]</scope>
    <source>
        <strain evidence="1 2">P21</strain>
    </source>
</reference>
<name>A0A7Y0EIK9_9CLOT</name>
<gene>
    <name evidence="1" type="ORF">HBE96_16000</name>
</gene>
<dbReference type="Pfam" id="PF11155">
    <property type="entry name" value="DUF2935"/>
    <property type="match status" value="2"/>
</dbReference>
<reference evidence="1 2" key="1">
    <citation type="submission" date="2020-04" db="EMBL/GenBank/DDBJ databases">
        <authorList>
            <person name="Doyle D.A."/>
        </authorList>
    </citation>
    <scope>NUCLEOTIDE SEQUENCE [LARGE SCALE GENOMIC DNA]</scope>
    <source>
        <strain evidence="1 2">P21</strain>
    </source>
</reference>
<organism evidence="1 2">
    <name type="scientific">Clostridium muellerianum</name>
    <dbReference type="NCBI Taxonomy" id="2716538"/>
    <lineage>
        <taxon>Bacteria</taxon>
        <taxon>Bacillati</taxon>
        <taxon>Bacillota</taxon>
        <taxon>Clostridia</taxon>
        <taxon>Eubacteriales</taxon>
        <taxon>Clostridiaceae</taxon>
        <taxon>Clostridium</taxon>
    </lineage>
</organism>
<dbReference type="RefSeq" id="WP_169298730.1">
    <property type="nucleotide sequence ID" value="NZ_JABBNI010000035.1"/>
</dbReference>
<comment type="caution">
    <text evidence="1">The sequence shown here is derived from an EMBL/GenBank/DDBJ whole genome shotgun (WGS) entry which is preliminary data.</text>
</comment>
<dbReference type="EMBL" id="JABBNI010000035">
    <property type="protein sequence ID" value="NMM64133.1"/>
    <property type="molecule type" value="Genomic_DNA"/>
</dbReference>
<sequence length="308" mass="35632">MLSNRKFVRQSLELNLFFMRIAKEHAIFLEAGLTSRDYKLACQADMLKNEFTQLLVETIRLSEGIISPEVAHSGEIVTDLTLHSERETEFYSGIKINSNVTRMELNLAQDRYDNDQLVRTVSMLNHKAMAAANRISVFKSRLLNDVLTCKTFTTNYPLLIDHVLREAKFYLRMLTKLQNHEEIDLVREAVYQEGFWNRIMAEHAKFIRGLLDPTEVKLFDTANDYGKKFDQLTEEARDLTQNIGLLPEVSERTLNTTVGIRDFKKQGTQGLINCTIRSIAYPLLGDHVVREANHYIRLLKGYKNINRD</sequence>
<evidence type="ECO:0000313" key="2">
    <source>
        <dbReference type="Proteomes" id="UP000537131"/>
    </source>
</evidence>
<dbReference type="SUPFAM" id="SSF158430">
    <property type="entry name" value="Bacillus cereus metalloprotein-like"/>
    <property type="match status" value="2"/>
</dbReference>
<dbReference type="Gene3D" id="1.20.1260.120">
    <property type="entry name" value="Protein of unknown function DUF2935"/>
    <property type="match status" value="1"/>
</dbReference>
<proteinExistence type="predicted"/>
<dbReference type="AlphaFoldDB" id="A0A7Y0EIK9"/>
<evidence type="ECO:0000313" key="1">
    <source>
        <dbReference type="EMBL" id="NMM64133.1"/>
    </source>
</evidence>
<accession>A0A7Y0EIK9</accession>
<dbReference type="Proteomes" id="UP000537131">
    <property type="component" value="Unassembled WGS sequence"/>
</dbReference>